<dbReference type="PANTHER" id="PTHR42937">
    <property type="match status" value="1"/>
</dbReference>
<dbReference type="Gene3D" id="3.40.50.1100">
    <property type="match status" value="2"/>
</dbReference>
<dbReference type="EC" id="4.3.1.15" evidence="4"/>
<dbReference type="GO" id="GO:0008838">
    <property type="term" value="F:diaminopropionate ammonia-lyase activity"/>
    <property type="evidence" value="ECO:0007669"/>
    <property type="project" value="UniProtKB-EC"/>
</dbReference>
<dbReference type="PANTHER" id="PTHR42937:SF1">
    <property type="entry name" value="DIAMINOPROPIONATE AMMONIA-LYASE"/>
    <property type="match status" value="1"/>
</dbReference>
<gene>
    <name evidence="4" type="primary">ygeX</name>
    <name evidence="4" type="ORF">TRP8649_03373</name>
</gene>
<protein>
    <submittedName>
        <fullName evidence="4">Diaminopropionate ammonia-lyase</fullName>
        <ecNumber evidence="4">4.3.1.15</ecNumber>
    </submittedName>
</protein>
<feature type="domain" description="Tryptophan synthase beta chain-like PALP" evidence="3">
    <location>
        <begin position="37"/>
        <end position="354"/>
    </location>
</feature>
<evidence type="ECO:0000259" key="3">
    <source>
        <dbReference type="Pfam" id="PF00291"/>
    </source>
</evidence>
<dbReference type="InterPro" id="IPR036052">
    <property type="entry name" value="TrpB-like_PALP_sf"/>
</dbReference>
<evidence type="ECO:0000313" key="5">
    <source>
        <dbReference type="Proteomes" id="UP000225972"/>
    </source>
</evidence>
<dbReference type="EMBL" id="FXXP01000002">
    <property type="protein sequence ID" value="SMX29240.1"/>
    <property type="molecule type" value="Genomic_DNA"/>
</dbReference>
<keyword evidence="5" id="KW-1185">Reference proteome</keyword>
<name>A0A238JEY4_9RHOB</name>
<organism evidence="4 5">
    <name type="scientific">Pelagimonas phthalicica</name>
    <dbReference type="NCBI Taxonomy" id="1037362"/>
    <lineage>
        <taxon>Bacteria</taxon>
        <taxon>Pseudomonadati</taxon>
        <taxon>Pseudomonadota</taxon>
        <taxon>Alphaproteobacteria</taxon>
        <taxon>Rhodobacterales</taxon>
        <taxon>Roseobacteraceae</taxon>
        <taxon>Pelagimonas</taxon>
    </lineage>
</organism>
<dbReference type="SUPFAM" id="SSF53686">
    <property type="entry name" value="Tryptophan synthase beta subunit-like PLP-dependent enzymes"/>
    <property type="match status" value="1"/>
</dbReference>
<evidence type="ECO:0000256" key="1">
    <source>
        <dbReference type="ARBA" id="ARBA00001933"/>
    </source>
</evidence>
<comment type="cofactor">
    <cofactor evidence="1">
        <name>pyridoxal 5'-phosphate</name>
        <dbReference type="ChEBI" id="CHEBI:597326"/>
    </cofactor>
</comment>
<sequence>MRGREQGEHHMTNRDSLSFAPDFAQALAFFQAHEDYAVSPLVEIPGPHGVTVLAKDETQRMGLGAFKALGAPYAVARLIGKAWQEQTGEAPALTRLKDQDIRDFAATHRFVCASAGNHGMGVAAGARAMGAKARIHLAATVPDSFADRLRALGAEVVRSGDVYDDSVAAAIADAEKTRATLLADGTWPGYTEIPKLVMEGYCVIAEELRAQFEVSGQWPTHVYLQAGVGGLAAAMAHMIRLNWAEQPELIIVEPEAAACLLASHNAGEPTRGDGPESNMGRLDCKEPSIVAWDVLERCDVRYETLTEDEGQAAAEAITGSGIATTPSGAAGFGALCMRLRTAAEVKDLRPLVIISEGQG</sequence>
<evidence type="ECO:0000256" key="2">
    <source>
        <dbReference type="ARBA" id="ARBA00022898"/>
    </source>
</evidence>
<dbReference type="AlphaFoldDB" id="A0A238JEY4"/>
<dbReference type="Pfam" id="PF00291">
    <property type="entry name" value="PALP"/>
    <property type="match status" value="1"/>
</dbReference>
<dbReference type="InterPro" id="IPR001926">
    <property type="entry name" value="TrpB-like_PALP"/>
</dbReference>
<proteinExistence type="predicted"/>
<keyword evidence="2" id="KW-0663">Pyridoxal phosphate</keyword>
<reference evidence="5" key="1">
    <citation type="submission" date="2017-05" db="EMBL/GenBank/DDBJ databases">
        <authorList>
            <person name="Rodrigo-Torres L."/>
            <person name="Arahal R. D."/>
            <person name="Lucena T."/>
        </authorList>
    </citation>
    <scope>NUCLEOTIDE SEQUENCE [LARGE SCALE GENOMIC DNA]</scope>
    <source>
        <strain evidence="5">CECT 8649</strain>
    </source>
</reference>
<dbReference type="Proteomes" id="UP000225972">
    <property type="component" value="Unassembled WGS sequence"/>
</dbReference>
<keyword evidence="4" id="KW-0456">Lyase</keyword>
<accession>A0A238JEY4</accession>
<evidence type="ECO:0000313" key="4">
    <source>
        <dbReference type="EMBL" id="SMX29240.1"/>
    </source>
</evidence>